<dbReference type="InterPro" id="IPR036638">
    <property type="entry name" value="HLH_DNA-bd_sf"/>
</dbReference>
<sequence length="510" mass="58386">MLSESGIDLDFDNSDNFDIFEEVENDHQQQGYEIKAKSLTRSSENPSFLMDPDVKIKPDPDDQAMNMQTMEIMNRTNFKQALERERIMEVERKEQMKGSQLPQQQTFLMKQQNTAHLQQNIQQQQQQQQPQQQQQRFFNNSNPVSFQTQRTVNNQNKGIKANMPAMSLPSSVLKVETKLQNPTSYYLKQQQKRQVREYLEQNTQLSTNMPVSVPTALQQNYNFSSEFSSPSFMNSFGGNPMSPNSPDAASSVASGGESNDFFEDLFSEDLNIFSATLPTNNNLLDTYVNNPTQKNEANQISISSSCPANVKQEEPDTFFNKERQKKDNHNMIERRRRYNINDRIKELGTLVPKLDNDMKQNKGTILKSSVDYIRRLKKDRERLRNVEHRSQSLEDMNKKLLLRVQELELILRASNITTTLPEPDLSSAASPQLTQLLLNKQLSQQQNSAQPTPQQQAAAFLLHKQQISTSLHELLKAPPGTSSETTAMSSSSVDSPRRMEDDDDCVIMDE</sequence>
<feature type="compositionally biased region" description="Low complexity" evidence="8">
    <location>
        <begin position="481"/>
        <end position="494"/>
    </location>
</feature>
<dbReference type="SMART" id="SM00353">
    <property type="entry name" value="HLH"/>
    <property type="match status" value="1"/>
</dbReference>
<keyword evidence="4" id="KW-0238">DNA-binding</keyword>
<evidence type="ECO:0000256" key="7">
    <source>
        <dbReference type="SAM" id="Coils"/>
    </source>
</evidence>
<dbReference type="GO" id="GO:0046983">
    <property type="term" value="F:protein dimerization activity"/>
    <property type="evidence" value="ECO:0007669"/>
    <property type="project" value="InterPro"/>
</dbReference>
<dbReference type="PROSITE" id="PS50888">
    <property type="entry name" value="BHLH"/>
    <property type="match status" value="1"/>
</dbReference>
<keyword evidence="12" id="KW-1185">Reference proteome</keyword>
<evidence type="ECO:0000259" key="9">
    <source>
        <dbReference type="PROSITE" id="PS50888"/>
    </source>
</evidence>
<evidence type="ECO:0000256" key="1">
    <source>
        <dbReference type="ARBA" id="ARBA00004123"/>
    </source>
</evidence>
<dbReference type="Pfam" id="PF00010">
    <property type="entry name" value="HLH"/>
    <property type="match status" value="1"/>
</dbReference>
<comment type="similarity">
    <text evidence="2">Belongs to the MiT/TFE family.</text>
</comment>
<dbReference type="SUPFAM" id="SSF47459">
    <property type="entry name" value="HLH, helix-loop-helix DNA-binding domain"/>
    <property type="match status" value="1"/>
</dbReference>
<dbReference type="CDD" id="cd11397">
    <property type="entry name" value="bHLHzip_MITF_like"/>
    <property type="match status" value="1"/>
</dbReference>
<evidence type="ECO:0000313" key="12">
    <source>
        <dbReference type="Proteomes" id="UP000594262"/>
    </source>
</evidence>
<reference evidence="10" key="1">
    <citation type="submission" date="2015-07" db="EMBL/GenBank/DDBJ databases">
        <title>Wnt signalling and multipotent stem cell formation and differenciation in the hydrozoan Clytia hemisphaerica.</title>
        <authorList>
            <person name="Ruggiero A."/>
            <person name="Lapebie P."/>
            <person name="Barreau C."/>
            <person name="Houliston E."/>
        </authorList>
    </citation>
    <scope>NUCLEOTIDE SEQUENCE</scope>
</reference>
<dbReference type="EnsemblMetazoa" id="CLYHEMT014225.1">
    <property type="protein sequence ID" value="CLYHEMP014225.1"/>
    <property type="gene ID" value="CLYHEMG014225"/>
</dbReference>
<dbReference type="GO" id="GO:0000981">
    <property type="term" value="F:DNA-binding transcription factor activity, RNA polymerase II-specific"/>
    <property type="evidence" value="ECO:0007669"/>
    <property type="project" value="TreeGrafter"/>
</dbReference>
<evidence type="ECO:0000256" key="2">
    <source>
        <dbReference type="ARBA" id="ARBA00008289"/>
    </source>
</evidence>
<dbReference type="AlphaFoldDB" id="A0A0P0E604"/>
<protein>
    <submittedName>
        <fullName evidence="11">BHLH domain-containing protein</fullName>
    </submittedName>
    <submittedName>
        <fullName evidence="10">MITF</fullName>
    </submittedName>
</protein>
<feature type="region of interest" description="Disordered" evidence="8">
    <location>
        <begin position="112"/>
        <end position="136"/>
    </location>
</feature>
<accession>A0A0P0E604</accession>
<keyword evidence="3" id="KW-0805">Transcription regulation</keyword>
<dbReference type="Gene3D" id="4.10.280.10">
    <property type="entry name" value="Helix-loop-helix DNA-binding domain"/>
    <property type="match status" value="1"/>
</dbReference>
<feature type="region of interest" description="Disordered" evidence="8">
    <location>
        <begin position="234"/>
        <end position="255"/>
    </location>
</feature>
<evidence type="ECO:0000313" key="11">
    <source>
        <dbReference type="EnsemblMetazoa" id="CLYHEMP014225.1"/>
    </source>
</evidence>
<dbReference type="Proteomes" id="UP000594262">
    <property type="component" value="Unplaced"/>
</dbReference>
<evidence type="ECO:0000256" key="3">
    <source>
        <dbReference type="ARBA" id="ARBA00023015"/>
    </source>
</evidence>
<dbReference type="GO" id="GO:0005634">
    <property type="term" value="C:nucleus"/>
    <property type="evidence" value="ECO:0007669"/>
    <property type="project" value="UniProtKB-SubCell"/>
</dbReference>
<dbReference type="RefSeq" id="XP_066928876.1">
    <property type="nucleotide sequence ID" value="XM_067072775.1"/>
</dbReference>
<evidence type="ECO:0000313" key="10">
    <source>
        <dbReference type="EMBL" id="ALJ33573.1"/>
    </source>
</evidence>
<keyword evidence="6" id="KW-0539">Nucleus</keyword>
<feature type="compositionally biased region" description="Acidic residues" evidence="8">
    <location>
        <begin position="501"/>
        <end position="510"/>
    </location>
</feature>
<feature type="compositionally biased region" description="Polar residues" evidence="8">
    <location>
        <begin position="241"/>
        <end position="255"/>
    </location>
</feature>
<dbReference type="OrthoDB" id="6242697at2759"/>
<evidence type="ECO:0000256" key="6">
    <source>
        <dbReference type="ARBA" id="ARBA00023242"/>
    </source>
</evidence>
<organism evidence="10">
    <name type="scientific">Clytia hemisphaerica</name>
    <dbReference type="NCBI Taxonomy" id="252671"/>
    <lineage>
        <taxon>Eukaryota</taxon>
        <taxon>Metazoa</taxon>
        <taxon>Cnidaria</taxon>
        <taxon>Hydrozoa</taxon>
        <taxon>Hydroidolina</taxon>
        <taxon>Leptothecata</taxon>
        <taxon>Obeliida</taxon>
        <taxon>Clytiidae</taxon>
        <taxon>Clytia</taxon>
    </lineage>
</organism>
<feature type="compositionally biased region" description="Low complexity" evidence="8">
    <location>
        <begin position="118"/>
        <end position="135"/>
    </location>
</feature>
<comment type="subcellular location">
    <subcellularLocation>
        <location evidence="1">Nucleus</location>
    </subcellularLocation>
</comment>
<feature type="domain" description="BHLH" evidence="9">
    <location>
        <begin position="324"/>
        <end position="376"/>
    </location>
</feature>
<name>A0A0P0E604_9CNID</name>
<dbReference type="InterPro" id="IPR011598">
    <property type="entry name" value="bHLH_dom"/>
</dbReference>
<evidence type="ECO:0000256" key="8">
    <source>
        <dbReference type="SAM" id="MobiDB-lite"/>
    </source>
</evidence>
<dbReference type="GO" id="GO:0000978">
    <property type="term" value="F:RNA polymerase II cis-regulatory region sequence-specific DNA binding"/>
    <property type="evidence" value="ECO:0007669"/>
    <property type="project" value="TreeGrafter"/>
</dbReference>
<dbReference type="Pfam" id="PF15951">
    <property type="entry name" value="MITF_TFEB_C_3_N"/>
    <property type="match status" value="1"/>
</dbReference>
<feature type="region of interest" description="Disordered" evidence="8">
    <location>
        <begin position="473"/>
        <end position="510"/>
    </location>
</feature>
<dbReference type="InterPro" id="IPR031867">
    <property type="entry name" value="MiT/TFE_N"/>
</dbReference>
<dbReference type="GeneID" id="136816451"/>
<evidence type="ECO:0000256" key="4">
    <source>
        <dbReference type="ARBA" id="ARBA00023125"/>
    </source>
</evidence>
<evidence type="ECO:0000256" key="5">
    <source>
        <dbReference type="ARBA" id="ARBA00023163"/>
    </source>
</evidence>
<proteinExistence type="evidence at transcript level"/>
<dbReference type="EMBL" id="KT318170">
    <property type="protein sequence ID" value="ALJ33573.1"/>
    <property type="molecule type" value="mRNA"/>
</dbReference>
<dbReference type="PANTHER" id="PTHR45776">
    <property type="entry name" value="MIP04163P"/>
    <property type="match status" value="1"/>
</dbReference>
<reference evidence="11" key="2">
    <citation type="submission" date="2021-01" db="UniProtKB">
        <authorList>
            <consortium name="EnsemblMetazoa"/>
        </authorList>
    </citation>
    <scope>IDENTIFICATION</scope>
</reference>
<keyword evidence="5" id="KW-0804">Transcription</keyword>
<feature type="coiled-coil region" evidence="7">
    <location>
        <begin position="376"/>
        <end position="410"/>
    </location>
</feature>
<keyword evidence="7" id="KW-0175">Coiled coil</keyword>
<dbReference type="PANTHER" id="PTHR45776:SF2">
    <property type="entry name" value="MIP04163P"/>
    <property type="match status" value="1"/>
</dbReference>